<sequence length="156" mass="17558">MNKDLDELFSQADKQLQDLEAESREKESAKPIDQEVDRETSLHFNQSSIEQQSYAARHPYHAWFLIALVPLFAMKMYWAFTAPRATGPYHLVTGTVRSSSAIWSGRHYGTVFASEVALPDGRVLSIRVDSGRFLHAGTVVSLRVYDTGAVVPDRML</sequence>
<keyword evidence="2" id="KW-0472">Membrane</keyword>
<comment type="caution">
    <text evidence="3">The sequence shown here is derived from an EMBL/GenBank/DDBJ whole genome shotgun (WGS) entry which is preliminary data.</text>
</comment>
<organism evidence="3 4">
    <name type="scientific">Rhodanobacter panaciterrae</name>
    <dbReference type="NCBI Taxonomy" id="490572"/>
    <lineage>
        <taxon>Bacteria</taxon>
        <taxon>Pseudomonadati</taxon>
        <taxon>Pseudomonadota</taxon>
        <taxon>Gammaproteobacteria</taxon>
        <taxon>Lysobacterales</taxon>
        <taxon>Rhodanobacteraceae</taxon>
        <taxon>Rhodanobacter</taxon>
    </lineage>
</organism>
<evidence type="ECO:0008006" key="5">
    <source>
        <dbReference type="Google" id="ProtNLM"/>
    </source>
</evidence>
<name>A0ABQ3A6I1_9GAMM</name>
<evidence type="ECO:0000313" key="4">
    <source>
        <dbReference type="Proteomes" id="UP000621898"/>
    </source>
</evidence>
<gene>
    <name evidence="3" type="ORF">GCM10008098_28970</name>
</gene>
<protein>
    <recommendedName>
        <fullName evidence="5">HlyD family secretion protein</fullName>
    </recommendedName>
</protein>
<keyword evidence="4" id="KW-1185">Reference proteome</keyword>
<keyword evidence="2" id="KW-0812">Transmembrane</keyword>
<feature type="region of interest" description="Disordered" evidence="1">
    <location>
        <begin position="16"/>
        <end position="37"/>
    </location>
</feature>
<dbReference type="RefSeq" id="WP_189442265.1">
    <property type="nucleotide sequence ID" value="NZ_BMXT01000004.1"/>
</dbReference>
<dbReference type="Proteomes" id="UP000621898">
    <property type="component" value="Unassembled WGS sequence"/>
</dbReference>
<accession>A0ABQ3A6I1</accession>
<reference evidence="4" key="1">
    <citation type="journal article" date="2019" name="Int. J. Syst. Evol. Microbiol.">
        <title>The Global Catalogue of Microorganisms (GCM) 10K type strain sequencing project: providing services to taxonomists for standard genome sequencing and annotation.</title>
        <authorList>
            <consortium name="The Broad Institute Genomics Platform"/>
            <consortium name="The Broad Institute Genome Sequencing Center for Infectious Disease"/>
            <person name="Wu L."/>
            <person name="Ma J."/>
        </authorList>
    </citation>
    <scope>NUCLEOTIDE SEQUENCE [LARGE SCALE GENOMIC DNA]</scope>
    <source>
        <strain evidence="4">KCTC 22232</strain>
    </source>
</reference>
<feature type="transmembrane region" description="Helical" evidence="2">
    <location>
        <begin position="60"/>
        <end position="80"/>
    </location>
</feature>
<proteinExistence type="predicted"/>
<evidence type="ECO:0000256" key="1">
    <source>
        <dbReference type="SAM" id="MobiDB-lite"/>
    </source>
</evidence>
<evidence type="ECO:0000313" key="3">
    <source>
        <dbReference type="EMBL" id="GGY33821.1"/>
    </source>
</evidence>
<evidence type="ECO:0000256" key="2">
    <source>
        <dbReference type="SAM" id="Phobius"/>
    </source>
</evidence>
<keyword evidence="2" id="KW-1133">Transmembrane helix</keyword>
<dbReference type="EMBL" id="BMXT01000004">
    <property type="protein sequence ID" value="GGY33821.1"/>
    <property type="molecule type" value="Genomic_DNA"/>
</dbReference>